<dbReference type="GO" id="GO:0004784">
    <property type="term" value="F:superoxide dismutase activity"/>
    <property type="evidence" value="ECO:0007669"/>
    <property type="project" value="UniProtKB-EC"/>
</dbReference>
<dbReference type="GO" id="GO:0005507">
    <property type="term" value="F:copper ion binding"/>
    <property type="evidence" value="ECO:0007669"/>
    <property type="project" value="InterPro"/>
</dbReference>
<comment type="similarity">
    <text evidence="1 2">Belongs to the Cu-Zn superoxide dismutase family.</text>
</comment>
<dbReference type="STRING" id="1470434.AZF00_08580"/>
<sequence length="208" mass="21846">MVKLSKKSMALAIGFTALLGCEESKQQVSNTLEGNTGPEVGAMGHAKFASIPAAEAKIAPTGEKDVYGTVYFSPGEGEKDMQIEISLKGLNPGLHGFHIHQRPDCGDAGNAAGPHFSPSKSVHAAPEADEHHAGDLGNIRADEYGKVEARLISKSLAFSGINNVLNRAVVVHAGRDDLRSQPSGDAGERIACGVIRPTQDVLVRASQK</sequence>
<comment type="catalytic activity">
    <reaction evidence="2">
        <text>2 superoxide + 2 H(+) = H2O2 + O2</text>
        <dbReference type="Rhea" id="RHEA:20696"/>
        <dbReference type="ChEBI" id="CHEBI:15378"/>
        <dbReference type="ChEBI" id="CHEBI:15379"/>
        <dbReference type="ChEBI" id="CHEBI:16240"/>
        <dbReference type="ChEBI" id="CHEBI:18421"/>
        <dbReference type="EC" id="1.15.1.1"/>
    </reaction>
</comment>
<dbReference type="KEGG" id="zal:AZF00_08580"/>
<dbReference type="EMBL" id="CP014544">
    <property type="protein sequence ID" value="AMO68358.1"/>
    <property type="molecule type" value="Genomic_DNA"/>
</dbReference>
<comment type="cofactor">
    <cofactor evidence="2">
        <name>Cu cation</name>
        <dbReference type="ChEBI" id="CHEBI:23378"/>
    </cofactor>
    <text evidence="2">Binds 1 copper ion per subunit.</text>
</comment>
<comment type="cofactor">
    <cofactor evidence="2">
        <name>Zn(2+)</name>
        <dbReference type="ChEBI" id="CHEBI:29105"/>
    </cofactor>
    <text evidence="2">Binds 1 zinc ion per subunit.</text>
</comment>
<organism evidence="5 6">
    <name type="scientific">Zhongshania aliphaticivorans</name>
    <dbReference type="NCBI Taxonomy" id="1470434"/>
    <lineage>
        <taxon>Bacteria</taxon>
        <taxon>Pseudomonadati</taxon>
        <taxon>Pseudomonadota</taxon>
        <taxon>Gammaproteobacteria</taxon>
        <taxon>Cellvibrionales</taxon>
        <taxon>Spongiibacteraceae</taxon>
        <taxon>Zhongshania</taxon>
    </lineage>
</organism>
<dbReference type="PRINTS" id="PR00068">
    <property type="entry name" value="CUZNDISMTASE"/>
</dbReference>
<dbReference type="Pfam" id="PF00080">
    <property type="entry name" value="Sod_Cu"/>
    <property type="match status" value="1"/>
</dbReference>
<protein>
    <recommendedName>
        <fullName evidence="2">Superoxide dismutase [Cu-Zn]</fullName>
        <ecNumber evidence="2">1.15.1.1</ecNumber>
    </recommendedName>
</protein>
<accession>A0A127M539</accession>
<dbReference type="InterPro" id="IPR018152">
    <property type="entry name" value="SOD_Cu/Zn_BS"/>
</dbReference>
<feature type="domain" description="Superoxide dismutase copper/zinc binding" evidence="4">
    <location>
        <begin position="66"/>
        <end position="195"/>
    </location>
</feature>
<dbReference type="PROSITE" id="PS00332">
    <property type="entry name" value="SOD_CU_ZN_2"/>
    <property type="match status" value="1"/>
</dbReference>
<comment type="function">
    <text evidence="2">Destroys radicals which are normally produced within the cells and which are toxic to biological systems.</text>
</comment>
<dbReference type="PROSITE" id="PS00087">
    <property type="entry name" value="SOD_CU_ZN_1"/>
    <property type="match status" value="1"/>
</dbReference>
<dbReference type="InterPro" id="IPR001424">
    <property type="entry name" value="SOD_Cu_Zn_dom"/>
</dbReference>
<keyword evidence="2" id="KW-0862">Zinc</keyword>
<dbReference type="Proteomes" id="UP000074119">
    <property type="component" value="Chromosome"/>
</dbReference>
<keyword evidence="2" id="KW-0186">Copper</keyword>
<dbReference type="EC" id="1.15.1.1" evidence="2"/>
<dbReference type="CDD" id="cd00305">
    <property type="entry name" value="Cu-Zn_Superoxide_Dismutase"/>
    <property type="match status" value="1"/>
</dbReference>
<feature type="region of interest" description="Disordered" evidence="3">
    <location>
        <begin position="110"/>
        <end position="130"/>
    </location>
</feature>
<dbReference type="PANTHER" id="PTHR10003">
    <property type="entry name" value="SUPEROXIDE DISMUTASE CU-ZN -RELATED"/>
    <property type="match status" value="1"/>
</dbReference>
<dbReference type="Gene3D" id="2.60.40.200">
    <property type="entry name" value="Superoxide dismutase, copper/zinc binding domain"/>
    <property type="match status" value="1"/>
</dbReference>
<keyword evidence="2" id="KW-0560">Oxidoreductase</keyword>
<evidence type="ECO:0000256" key="3">
    <source>
        <dbReference type="SAM" id="MobiDB-lite"/>
    </source>
</evidence>
<dbReference type="RefSeq" id="WP_008247972.1">
    <property type="nucleotide sequence ID" value="NZ_CP014544.1"/>
</dbReference>
<evidence type="ECO:0000313" key="5">
    <source>
        <dbReference type="EMBL" id="AMO68358.1"/>
    </source>
</evidence>
<reference evidence="5 6" key="1">
    <citation type="submission" date="2015-12" db="EMBL/GenBank/DDBJ databases">
        <authorList>
            <person name="Shamseldin A."/>
            <person name="Moawad H."/>
            <person name="Abd El-Rahim W.M."/>
            <person name="Sadowsky M.J."/>
        </authorList>
    </citation>
    <scope>NUCLEOTIDE SEQUENCE [LARGE SCALE GENOMIC DNA]</scope>
    <source>
        <strain evidence="5 6">SM2</strain>
    </source>
</reference>
<evidence type="ECO:0000313" key="6">
    <source>
        <dbReference type="Proteomes" id="UP000074119"/>
    </source>
</evidence>
<dbReference type="InterPro" id="IPR036423">
    <property type="entry name" value="SOD-like_Cu/Zn_dom_sf"/>
</dbReference>
<name>A0A127M539_9GAMM</name>
<keyword evidence="2" id="KW-0479">Metal-binding</keyword>
<dbReference type="InterPro" id="IPR024134">
    <property type="entry name" value="SOD_Cu/Zn_/chaperone"/>
</dbReference>
<dbReference type="AlphaFoldDB" id="A0A127M539"/>
<evidence type="ECO:0000256" key="2">
    <source>
        <dbReference type="RuleBase" id="RU000393"/>
    </source>
</evidence>
<evidence type="ECO:0000256" key="1">
    <source>
        <dbReference type="ARBA" id="ARBA00010457"/>
    </source>
</evidence>
<dbReference type="SUPFAM" id="SSF49329">
    <property type="entry name" value="Cu,Zn superoxide dismutase-like"/>
    <property type="match status" value="1"/>
</dbReference>
<dbReference type="PROSITE" id="PS51257">
    <property type="entry name" value="PROKAR_LIPOPROTEIN"/>
    <property type="match status" value="1"/>
</dbReference>
<gene>
    <name evidence="5" type="ORF">AZF00_08580</name>
</gene>
<proteinExistence type="inferred from homology"/>
<evidence type="ECO:0000259" key="4">
    <source>
        <dbReference type="Pfam" id="PF00080"/>
    </source>
</evidence>